<dbReference type="EMBL" id="BRVS01000026">
    <property type="protein sequence ID" value="GLB69082.1"/>
    <property type="molecule type" value="Genomic_DNA"/>
</dbReference>
<accession>A0ABQ5MYM0</accession>
<dbReference type="RefSeq" id="WP_264797165.1">
    <property type="nucleotide sequence ID" value="NZ_BRVS01000026.1"/>
</dbReference>
<organism evidence="1 2">
    <name type="scientific">Arthrobacter mangrovi</name>
    <dbReference type="NCBI Taxonomy" id="2966350"/>
    <lineage>
        <taxon>Bacteria</taxon>
        <taxon>Bacillati</taxon>
        <taxon>Actinomycetota</taxon>
        <taxon>Actinomycetes</taxon>
        <taxon>Micrococcales</taxon>
        <taxon>Micrococcaceae</taxon>
        <taxon>Arthrobacter</taxon>
    </lineage>
</organism>
<evidence type="ECO:0008006" key="3">
    <source>
        <dbReference type="Google" id="ProtNLM"/>
    </source>
</evidence>
<name>A0ABQ5MYM0_9MICC</name>
<keyword evidence="2" id="KW-1185">Reference proteome</keyword>
<gene>
    <name evidence="1" type="ORF">AHIS1636_35250</name>
</gene>
<sequence length="74" mass="8069">MEFAQDDAGDLIIGDVSRPGGRALSIGITGIAGDEVLSLSWVETGETLKLTLEEAVALRNEIDHIIRDRHRPEE</sequence>
<evidence type="ECO:0000313" key="1">
    <source>
        <dbReference type="EMBL" id="GLB69082.1"/>
    </source>
</evidence>
<comment type="caution">
    <text evidence="1">The sequence shown here is derived from an EMBL/GenBank/DDBJ whole genome shotgun (WGS) entry which is preliminary data.</text>
</comment>
<reference evidence="1 2" key="1">
    <citation type="journal article" date="2023" name="Int. J. Syst. Evol. Microbiol.">
        <title>Arthrobacter mangrovi sp. nov., an actinobacterium isolated from the rhizosphere of a mangrove.</title>
        <authorList>
            <person name="Hamada M."/>
            <person name="Saitou S."/>
            <person name="Enomoto N."/>
            <person name="Nanri K."/>
            <person name="Hidaka K."/>
            <person name="Miura T."/>
            <person name="Tamura T."/>
        </authorList>
    </citation>
    <scope>NUCLEOTIDE SEQUENCE [LARGE SCALE GENOMIC DNA]</scope>
    <source>
        <strain evidence="1 2">NBRC 112813</strain>
    </source>
</reference>
<evidence type="ECO:0000313" key="2">
    <source>
        <dbReference type="Proteomes" id="UP001209654"/>
    </source>
</evidence>
<dbReference type="Proteomes" id="UP001209654">
    <property type="component" value="Unassembled WGS sequence"/>
</dbReference>
<protein>
    <recommendedName>
        <fullName evidence="3">DUF3006 domain-containing protein</fullName>
    </recommendedName>
</protein>
<proteinExistence type="predicted"/>